<reference evidence="3 4" key="1">
    <citation type="submission" date="2009-10" db="EMBL/GenBank/DDBJ databases">
        <authorList>
            <consortium name="Los Alamos National Laboratory (LANL)"/>
            <consortium name="National Microbial Pathogen Data Resource (NMPDR)"/>
            <person name="Saunders E.H."/>
            <person name="Munk A.C."/>
            <person name="Tapia R."/>
            <person name="Green L."/>
            <person name="Rogers Y."/>
            <person name="Detter J.C."/>
            <person name="Bruce D."/>
            <person name="Brettin T.S."/>
            <person name="Colwell R.R."/>
            <person name="Huq A."/>
            <person name="Grim C.J."/>
            <person name="Hasan N.A."/>
            <person name="Bartels D."/>
            <person name="Vonstein V."/>
        </authorList>
    </citation>
    <scope>NUCLEOTIDE SEQUENCE [LARGE SCALE GENOMIC DNA]</scope>
    <source>
        <strain evidence="3 4">CIP 101886</strain>
    </source>
</reference>
<dbReference type="Gene3D" id="3.40.50.2000">
    <property type="entry name" value="Glycogen Phosphorylase B"/>
    <property type="match status" value="2"/>
</dbReference>
<name>D0IC02_GRIHO</name>
<sequence length="373" mass="42923">MKIVHITLGSLNPISSNGINKVLLSLLPRIKRKHDVEIEVITVRKKNTKEIEQIEREGIKVTCCKTVNTLVNYINEDKKISIIHYHNVWSIYNIEIQRKIKDRRLPYVISPHSGFSFDRVRGSNYIAKRLFHSILQRKFLDGANAIHALCPEELYEISGYTNNTRYRIISNGIDFIPSKIDLKKNIKNKINFGFVGRIAEEKNILELVKAFHMVSLESEYELKLYLIGGYDGTYGKLVNKLISSLKIEDKVKLIGPKYGKDLESFQEKIDIYTHVSKSEGSSISILEALSKGKICVLSRTSNISYYSQHKAFLMCEPTAVHIADKMTEALSISTGNESKKMINNAYELVQSEFCWDRLVEKYHAMYKSILEYR</sequence>
<accession>D0IC02</accession>
<dbReference type="InterPro" id="IPR001296">
    <property type="entry name" value="Glyco_trans_1"/>
</dbReference>
<dbReference type="PANTHER" id="PTHR12526:SF630">
    <property type="entry name" value="GLYCOSYLTRANSFERASE"/>
    <property type="match status" value="1"/>
</dbReference>
<organism evidence="3 4">
    <name type="scientific">Grimontia hollisae CIP 101886</name>
    <dbReference type="NCBI Taxonomy" id="675812"/>
    <lineage>
        <taxon>Bacteria</taxon>
        <taxon>Pseudomonadati</taxon>
        <taxon>Pseudomonadota</taxon>
        <taxon>Gammaproteobacteria</taxon>
        <taxon>Vibrionales</taxon>
        <taxon>Vibrionaceae</taxon>
        <taxon>Grimontia</taxon>
    </lineage>
</organism>
<dbReference type="RefSeq" id="WP_005506479.1">
    <property type="nucleotide sequence ID" value="NZ_ADAQ01000013.1"/>
</dbReference>
<dbReference type="CDD" id="cd03801">
    <property type="entry name" value="GT4_PimA-like"/>
    <property type="match status" value="1"/>
</dbReference>
<protein>
    <submittedName>
        <fullName evidence="3">A-glycosyltransferase-related protein glycosyltransferase family 4 protein</fullName>
    </submittedName>
</protein>
<gene>
    <name evidence="3" type="ORF">VHA_003281</name>
</gene>
<dbReference type="PANTHER" id="PTHR12526">
    <property type="entry name" value="GLYCOSYLTRANSFERASE"/>
    <property type="match status" value="1"/>
</dbReference>
<dbReference type="OrthoDB" id="9775208at2"/>
<feature type="domain" description="Glycosyl transferase family 1" evidence="1">
    <location>
        <begin position="185"/>
        <end position="347"/>
    </location>
</feature>
<feature type="domain" description="Glycosyltransferase subfamily 4-like N-terminal" evidence="2">
    <location>
        <begin position="17"/>
        <end position="174"/>
    </location>
</feature>
<evidence type="ECO:0000313" key="4">
    <source>
        <dbReference type="Proteomes" id="UP000003604"/>
    </source>
</evidence>
<dbReference type="Pfam" id="PF00534">
    <property type="entry name" value="Glycos_transf_1"/>
    <property type="match status" value="1"/>
</dbReference>
<dbReference type="eggNOG" id="COG0438">
    <property type="taxonomic scope" value="Bacteria"/>
</dbReference>
<evidence type="ECO:0000259" key="1">
    <source>
        <dbReference type="Pfam" id="PF00534"/>
    </source>
</evidence>
<evidence type="ECO:0000313" key="3">
    <source>
        <dbReference type="EMBL" id="EEY71420.1"/>
    </source>
</evidence>
<dbReference type="Pfam" id="PF13439">
    <property type="entry name" value="Glyco_transf_4"/>
    <property type="match status" value="1"/>
</dbReference>
<keyword evidence="4" id="KW-1185">Reference proteome</keyword>
<proteinExistence type="predicted"/>
<dbReference type="GO" id="GO:1901135">
    <property type="term" value="P:carbohydrate derivative metabolic process"/>
    <property type="evidence" value="ECO:0007669"/>
    <property type="project" value="UniProtKB-ARBA"/>
</dbReference>
<keyword evidence="3" id="KW-0808">Transferase</keyword>
<evidence type="ECO:0000259" key="2">
    <source>
        <dbReference type="Pfam" id="PF13439"/>
    </source>
</evidence>
<dbReference type="InterPro" id="IPR028098">
    <property type="entry name" value="Glyco_trans_4-like_N"/>
</dbReference>
<dbReference type="GO" id="GO:0016757">
    <property type="term" value="F:glycosyltransferase activity"/>
    <property type="evidence" value="ECO:0007669"/>
    <property type="project" value="InterPro"/>
</dbReference>
<dbReference type="GeneID" id="58895229"/>
<dbReference type="AlphaFoldDB" id="D0IC02"/>
<dbReference type="SUPFAM" id="SSF53756">
    <property type="entry name" value="UDP-Glycosyltransferase/glycogen phosphorylase"/>
    <property type="match status" value="1"/>
</dbReference>
<dbReference type="Proteomes" id="UP000003604">
    <property type="component" value="Unassembled WGS sequence"/>
</dbReference>
<comment type="caution">
    <text evidence="3">The sequence shown here is derived from an EMBL/GenBank/DDBJ whole genome shotgun (WGS) entry which is preliminary data.</text>
</comment>
<dbReference type="EMBL" id="ADAQ01000013">
    <property type="protein sequence ID" value="EEY71420.1"/>
    <property type="molecule type" value="Genomic_DNA"/>
</dbReference>